<evidence type="ECO:0000256" key="5">
    <source>
        <dbReference type="ARBA" id="ARBA00023136"/>
    </source>
</evidence>
<dbReference type="PANTHER" id="PTHR35007">
    <property type="entry name" value="INTEGRAL MEMBRANE PROTEIN-RELATED"/>
    <property type="match status" value="1"/>
</dbReference>
<protein>
    <submittedName>
        <fullName evidence="8">Type II secretion system F family protein</fullName>
    </submittedName>
</protein>
<dbReference type="EMBL" id="JBGOOT010000001">
    <property type="protein sequence ID" value="MEZ8193864.1"/>
    <property type="molecule type" value="Genomic_DNA"/>
</dbReference>
<name>A0ABV4M3N0_9VIBR</name>
<evidence type="ECO:0000256" key="6">
    <source>
        <dbReference type="SAM" id="Phobius"/>
    </source>
</evidence>
<feature type="transmembrane region" description="Helical" evidence="6">
    <location>
        <begin position="6"/>
        <end position="22"/>
    </location>
</feature>
<feature type="transmembrane region" description="Helical" evidence="6">
    <location>
        <begin position="283"/>
        <end position="302"/>
    </location>
</feature>
<dbReference type="Pfam" id="PF00482">
    <property type="entry name" value="T2SSF"/>
    <property type="match status" value="1"/>
</dbReference>
<feature type="transmembrane region" description="Helical" evidence="6">
    <location>
        <begin position="247"/>
        <end position="263"/>
    </location>
</feature>
<evidence type="ECO:0000256" key="3">
    <source>
        <dbReference type="ARBA" id="ARBA00022692"/>
    </source>
</evidence>
<evidence type="ECO:0000256" key="4">
    <source>
        <dbReference type="ARBA" id="ARBA00022989"/>
    </source>
</evidence>
<dbReference type="Proteomes" id="UP001569153">
    <property type="component" value="Unassembled WGS sequence"/>
</dbReference>
<evidence type="ECO:0000256" key="2">
    <source>
        <dbReference type="ARBA" id="ARBA00022475"/>
    </source>
</evidence>
<reference evidence="8 9" key="1">
    <citation type="submission" date="2024-06" db="EMBL/GenBank/DDBJ databases">
        <authorList>
            <person name="Steensen K."/>
            <person name="Seneca J."/>
            <person name="Bartlau N."/>
            <person name="Yu A.X."/>
            <person name="Polz M.F."/>
        </authorList>
    </citation>
    <scope>NUCLEOTIDE SEQUENCE [LARGE SCALE GENOMIC DNA]</scope>
    <source>
        <strain evidence="8 9">FF146</strain>
    </source>
</reference>
<evidence type="ECO:0000256" key="1">
    <source>
        <dbReference type="ARBA" id="ARBA00004651"/>
    </source>
</evidence>
<dbReference type="PANTHER" id="PTHR35007:SF2">
    <property type="entry name" value="PILUS ASSEMBLE PROTEIN"/>
    <property type="match status" value="1"/>
</dbReference>
<keyword evidence="9" id="KW-1185">Reference proteome</keyword>
<dbReference type="InterPro" id="IPR018076">
    <property type="entry name" value="T2SS_GspF_dom"/>
</dbReference>
<feature type="transmembrane region" description="Helical" evidence="6">
    <location>
        <begin position="102"/>
        <end position="123"/>
    </location>
</feature>
<sequence>MIYWLALIIGAVLLLIVFVPRSKKSNSYLEEINRTVFIDSMDEDKQAVNLNSLSAETLKQRVIRISVNTRRQLGALPEAKVLLFACLLVALGTYLNNQYFRVSWLLVVIIVECLGFIAGYLWLQKREKEQFEESFPDALNMLASAVSAGESIMHAIIFVGKSLDSEVGREFKKMGERLQVGESPDEVFRKSCVRFPYSSFQFFVITLRANMQRGGQLKEVIGRLNRLMFNARAVEKKKYALTSEARTSAKIVGAIPFVFLFMLQYLSPDNYEFVMFNPSGKVILYYVLISEFIGISIIWLLMKGVR</sequence>
<feature type="domain" description="Type II secretion system protein GspF" evidence="7">
    <location>
        <begin position="139"/>
        <end position="263"/>
    </location>
</feature>
<feature type="transmembrane region" description="Helical" evidence="6">
    <location>
        <begin position="79"/>
        <end position="96"/>
    </location>
</feature>
<evidence type="ECO:0000259" key="7">
    <source>
        <dbReference type="Pfam" id="PF00482"/>
    </source>
</evidence>
<evidence type="ECO:0000313" key="8">
    <source>
        <dbReference type="EMBL" id="MEZ8193864.1"/>
    </source>
</evidence>
<gene>
    <name evidence="8" type="ORF">ACED38_03080</name>
</gene>
<organism evidence="8 9">
    <name type="scientific">Vibrio cortegadensis</name>
    <dbReference type="NCBI Taxonomy" id="1328770"/>
    <lineage>
        <taxon>Bacteria</taxon>
        <taxon>Pseudomonadati</taxon>
        <taxon>Pseudomonadota</taxon>
        <taxon>Gammaproteobacteria</taxon>
        <taxon>Vibrionales</taxon>
        <taxon>Vibrionaceae</taxon>
        <taxon>Vibrio</taxon>
    </lineage>
</organism>
<keyword evidence="2" id="KW-1003">Cell membrane</keyword>
<dbReference type="RefSeq" id="WP_113795982.1">
    <property type="nucleotide sequence ID" value="NZ_JBGONK010000001.1"/>
</dbReference>
<keyword evidence="4 6" id="KW-1133">Transmembrane helix</keyword>
<evidence type="ECO:0000313" key="9">
    <source>
        <dbReference type="Proteomes" id="UP001569153"/>
    </source>
</evidence>
<proteinExistence type="predicted"/>
<comment type="caution">
    <text evidence="8">The sequence shown here is derived from an EMBL/GenBank/DDBJ whole genome shotgun (WGS) entry which is preliminary data.</text>
</comment>
<accession>A0ABV4M3N0</accession>
<comment type="subcellular location">
    <subcellularLocation>
        <location evidence="1">Cell membrane</location>
        <topology evidence="1">Multi-pass membrane protein</topology>
    </subcellularLocation>
</comment>
<keyword evidence="5 6" id="KW-0472">Membrane</keyword>
<keyword evidence="3 6" id="KW-0812">Transmembrane</keyword>